<dbReference type="Gene3D" id="3.40.50.1980">
    <property type="entry name" value="Nitrogenase molybdenum iron protein domain"/>
    <property type="match status" value="2"/>
</dbReference>
<evidence type="ECO:0000313" key="3">
    <source>
        <dbReference type="EMBL" id="CAB4929552.1"/>
    </source>
</evidence>
<proteinExistence type="predicted"/>
<dbReference type="InterPro" id="IPR054828">
    <property type="entry name" value="Vit_B12_bind_prot"/>
</dbReference>
<accession>A0A6J7IGX8</accession>
<dbReference type="PANTHER" id="PTHR30535:SF35">
    <property type="entry name" value="PERIPLASMIC BINDING PROTEIN"/>
    <property type="match status" value="1"/>
</dbReference>
<name>A0A6J7IGX8_9ZZZZ</name>
<dbReference type="AlphaFoldDB" id="A0A6J7IGX8"/>
<organism evidence="3">
    <name type="scientific">freshwater metagenome</name>
    <dbReference type="NCBI Taxonomy" id="449393"/>
    <lineage>
        <taxon>unclassified sequences</taxon>
        <taxon>metagenomes</taxon>
        <taxon>ecological metagenomes</taxon>
    </lineage>
</organism>
<dbReference type="Pfam" id="PF01497">
    <property type="entry name" value="Peripla_BP_2"/>
    <property type="match status" value="1"/>
</dbReference>
<evidence type="ECO:0000259" key="2">
    <source>
        <dbReference type="Pfam" id="PF01497"/>
    </source>
</evidence>
<dbReference type="InterPro" id="IPR002491">
    <property type="entry name" value="ABC_transptr_periplasmic_BD"/>
</dbReference>
<keyword evidence="1" id="KW-0732">Signal</keyword>
<dbReference type="InterPro" id="IPR050902">
    <property type="entry name" value="ABC_Transporter_SBP"/>
</dbReference>
<dbReference type="NCBIfam" id="NF038402">
    <property type="entry name" value="TroA_like"/>
    <property type="match status" value="1"/>
</dbReference>
<evidence type="ECO:0000256" key="1">
    <source>
        <dbReference type="ARBA" id="ARBA00022729"/>
    </source>
</evidence>
<dbReference type="EMBL" id="CAFBNE010000003">
    <property type="protein sequence ID" value="CAB4929552.1"/>
    <property type="molecule type" value="Genomic_DNA"/>
</dbReference>
<gene>
    <name evidence="3" type="ORF">UFOPK3772_00165</name>
</gene>
<sequence length="264" mass="28593">MAIHRDDTGAVVRLDAAPRRIVSLVPSLTEALAASAPGTLAGVTDWCSHPVDLDAVRIGGTKNPDIDAITRLAPDLIIANAEENRPDDIDALRSAGRQVWVTDIRTVEQALHSMARLLTAIEAPSCSWLDDARSRWDGVPQTPAAKRRRAVITIWRRPWMHVGSDTYAGDVLRRLGIDNVLADSPERYPRIRLEDLPPHDLAVLPDEPYAFSSGDGPESFDPLPCALVDGRSLTWYGPAMVDAPLILAGQLAMATHAGNRPAAT</sequence>
<dbReference type="SUPFAM" id="SSF53807">
    <property type="entry name" value="Helical backbone' metal receptor"/>
    <property type="match status" value="1"/>
</dbReference>
<protein>
    <submittedName>
        <fullName evidence="3">Unannotated protein</fullName>
    </submittedName>
</protein>
<reference evidence="3" key="1">
    <citation type="submission" date="2020-05" db="EMBL/GenBank/DDBJ databases">
        <authorList>
            <person name="Chiriac C."/>
            <person name="Salcher M."/>
            <person name="Ghai R."/>
            <person name="Kavagutti S V."/>
        </authorList>
    </citation>
    <scope>NUCLEOTIDE SEQUENCE</scope>
</reference>
<dbReference type="PANTHER" id="PTHR30535">
    <property type="entry name" value="VITAMIN B12-BINDING PROTEIN"/>
    <property type="match status" value="1"/>
</dbReference>
<feature type="domain" description="Fe/B12 periplasmic-binding" evidence="2">
    <location>
        <begin position="21"/>
        <end position="187"/>
    </location>
</feature>